<evidence type="ECO:0000256" key="1">
    <source>
        <dbReference type="SAM" id="Phobius"/>
    </source>
</evidence>
<evidence type="ECO:0000313" key="2">
    <source>
        <dbReference type="EMBL" id="KAK8780365.1"/>
    </source>
</evidence>
<protein>
    <submittedName>
        <fullName evidence="2">Uncharacterized protein</fullName>
    </submittedName>
</protein>
<proteinExistence type="predicted"/>
<keyword evidence="3" id="KW-1185">Reference proteome</keyword>
<reference evidence="2 3" key="1">
    <citation type="journal article" date="2023" name="Arcadia Sci">
        <title>De novo assembly of a long-read Amblyomma americanum tick genome.</title>
        <authorList>
            <person name="Chou S."/>
            <person name="Poskanzer K.E."/>
            <person name="Rollins M."/>
            <person name="Thuy-Boun P.S."/>
        </authorList>
    </citation>
    <scope>NUCLEOTIDE SEQUENCE [LARGE SCALE GENOMIC DNA]</scope>
    <source>
        <strain evidence="2">F_SG_1</strain>
        <tissue evidence="2">Salivary glands</tissue>
    </source>
</reference>
<dbReference type="Proteomes" id="UP001321473">
    <property type="component" value="Unassembled WGS sequence"/>
</dbReference>
<gene>
    <name evidence="2" type="ORF">V5799_018294</name>
</gene>
<organism evidence="2 3">
    <name type="scientific">Amblyomma americanum</name>
    <name type="common">Lone star tick</name>
    <dbReference type="NCBI Taxonomy" id="6943"/>
    <lineage>
        <taxon>Eukaryota</taxon>
        <taxon>Metazoa</taxon>
        <taxon>Ecdysozoa</taxon>
        <taxon>Arthropoda</taxon>
        <taxon>Chelicerata</taxon>
        <taxon>Arachnida</taxon>
        <taxon>Acari</taxon>
        <taxon>Parasitiformes</taxon>
        <taxon>Ixodida</taxon>
        <taxon>Ixodoidea</taxon>
        <taxon>Ixodidae</taxon>
        <taxon>Amblyomminae</taxon>
        <taxon>Amblyomma</taxon>
    </lineage>
</organism>
<keyword evidence="1" id="KW-0472">Membrane</keyword>
<sequence>MGRSICGTSTDAFVFLWIFMVMITGVHGSAKTPSDFGYKKDIMLKVLKSLFPKKGVPKLPDRYVTFRNPFNKSGTLFRFNITNGLMFMRGTRAVKPMEVCKFMLAPMPHAYCRLPIPGSFATYKCKLSYGSAVTDQFKINLSMQEYEGWNNPADVSGYFDVRDYPKRPRLTLTSVFVTEFVVDTTSSPPFENFTVFKKFNLNQTLLITKIWDNFTEYVFRKCKQDIRNVTKLVYTRRMKHVAHAVGEFDIIKLLQ</sequence>
<dbReference type="AlphaFoldDB" id="A0AAQ4F0L0"/>
<keyword evidence="1" id="KW-0812">Transmembrane</keyword>
<name>A0AAQ4F0L0_AMBAM</name>
<dbReference type="EMBL" id="JARKHS020008953">
    <property type="protein sequence ID" value="KAK8780365.1"/>
    <property type="molecule type" value="Genomic_DNA"/>
</dbReference>
<feature type="transmembrane region" description="Helical" evidence="1">
    <location>
        <begin position="12"/>
        <end position="30"/>
    </location>
</feature>
<keyword evidence="1" id="KW-1133">Transmembrane helix</keyword>
<accession>A0AAQ4F0L0</accession>
<comment type="caution">
    <text evidence="2">The sequence shown here is derived from an EMBL/GenBank/DDBJ whole genome shotgun (WGS) entry which is preliminary data.</text>
</comment>
<evidence type="ECO:0000313" key="3">
    <source>
        <dbReference type="Proteomes" id="UP001321473"/>
    </source>
</evidence>